<reference evidence="3" key="1">
    <citation type="submission" date="2017-11" db="EMBL/GenBank/DDBJ databases">
        <authorList>
            <person name="Zhu W."/>
        </authorList>
    </citation>
    <scope>NUCLEOTIDE SEQUENCE [LARGE SCALE GENOMIC DNA]</scope>
    <source>
        <strain evidence="3">CAU 1051</strain>
    </source>
</reference>
<feature type="signal peptide" evidence="1">
    <location>
        <begin position="1"/>
        <end position="19"/>
    </location>
</feature>
<evidence type="ECO:0000256" key="1">
    <source>
        <dbReference type="SAM" id="SignalP"/>
    </source>
</evidence>
<protein>
    <recommendedName>
        <fullName evidence="4">Lipoprotein</fullName>
    </recommendedName>
</protein>
<keyword evidence="1" id="KW-0732">Signal</keyword>
<gene>
    <name evidence="2" type="ORF">CWR45_12535</name>
</gene>
<evidence type="ECO:0000313" key="2">
    <source>
        <dbReference type="EMBL" id="RDW17216.1"/>
    </source>
</evidence>
<evidence type="ECO:0000313" key="3">
    <source>
        <dbReference type="Proteomes" id="UP000256520"/>
    </source>
</evidence>
<proteinExistence type="predicted"/>
<dbReference type="OrthoDB" id="2437675at2"/>
<dbReference type="AlphaFoldDB" id="A0A3D8PM68"/>
<dbReference type="EMBL" id="PIOD01000014">
    <property type="protein sequence ID" value="RDW17216.1"/>
    <property type="molecule type" value="Genomic_DNA"/>
</dbReference>
<dbReference type="Proteomes" id="UP000256520">
    <property type="component" value="Unassembled WGS sequence"/>
</dbReference>
<keyword evidence="3" id="KW-1185">Reference proteome</keyword>
<feature type="chain" id="PRO_5039716644" description="Lipoprotein" evidence="1">
    <location>
        <begin position="20"/>
        <end position="135"/>
    </location>
</feature>
<name>A0A3D8PM68_9BACI</name>
<dbReference type="RefSeq" id="WP_115750227.1">
    <property type="nucleotide sequence ID" value="NZ_PIOD01000014.1"/>
</dbReference>
<comment type="caution">
    <text evidence="2">The sequence shown here is derived from an EMBL/GenBank/DDBJ whole genome shotgun (WGS) entry which is preliminary data.</text>
</comment>
<sequence>MNKIFILLFSVLIVCSACSSQNYDSLTRVDVKAVDLEGNYGETEIIIDEETIIELKGIFTQVKWEPNTEVSMARLEDVLVTLFFTLDKNEPERLYEYRVWFSDNSYAEIISDHNEEGYGTLNKEAAVKLKNILLN</sequence>
<organism evidence="2 3">
    <name type="scientific">Oceanobacillus chungangensis</name>
    <dbReference type="NCBI Taxonomy" id="1229152"/>
    <lineage>
        <taxon>Bacteria</taxon>
        <taxon>Bacillati</taxon>
        <taxon>Bacillota</taxon>
        <taxon>Bacilli</taxon>
        <taxon>Bacillales</taxon>
        <taxon>Bacillaceae</taxon>
        <taxon>Oceanobacillus</taxon>
    </lineage>
</organism>
<accession>A0A3D8PM68</accession>
<evidence type="ECO:0008006" key="4">
    <source>
        <dbReference type="Google" id="ProtNLM"/>
    </source>
</evidence>